<keyword evidence="3" id="KW-1185">Reference proteome</keyword>
<feature type="signal peptide" evidence="1">
    <location>
        <begin position="1"/>
        <end position="29"/>
    </location>
</feature>
<dbReference type="Proteomes" id="UP000006727">
    <property type="component" value="Chromosome 24"/>
</dbReference>
<evidence type="ECO:0000313" key="2">
    <source>
        <dbReference type="EnsemblPlants" id="Pp3c24_16788V3.2"/>
    </source>
</evidence>
<reference evidence="2 3" key="1">
    <citation type="journal article" date="2008" name="Science">
        <title>The Physcomitrella genome reveals evolutionary insights into the conquest of land by plants.</title>
        <authorList>
            <person name="Rensing S."/>
            <person name="Lang D."/>
            <person name="Zimmer A."/>
            <person name="Terry A."/>
            <person name="Salamov A."/>
            <person name="Shapiro H."/>
            <person name="Nishiyama T."/>
            <person name="Perroud P.-F."/>
            <person name="Lindquist E."/>
            <person name="Kamisugi Y."/>
            <person name="Tanahashi T."/>
            <person name="Sakakibara K."/>
            <person name="Fujita T."/>
            <person name="Oishi K."/>
            <person name="Shin-I T."/>
            <person name="Kuroki Y."/>
            <person name="Toyoda A."/>
            <person name="Suzuki Y."/>
            <person name="Hashimoto A."/>
            <person name="Yamaguchi K."/>
            <person name="Sugano A."/>
            <person name="Kohara Y."/>
            <person name="Fujiyama A."/>
            <person name="Anterola A."/>
            <person name="Aoki S."/>
            <person name="Ashton N."/>
            <person name="Barbazuk W.B."/>
            <person name="Barker E."/>
            <person name="Bennetzen J."/>
            <person name="Bezanilla M."/>
            <person name="Blankenship R."/>
            <person name="Cho S.H."/>
            <person name="Dutcher S."/>
            <person name="Estelle M."/>
            <person name="Fawcett J.A."/>
            <person name="Gundlach H."/>
            <person name="Hanada K."/>
            <person name="Heyl A."/>
            <person name="Hicks K.A."/>
            <person name="Hugh J."/>
            <person name="Lohr M."/>
            <person name="Mayer K."/>
            <person name="Melkozernov A."/>
            <person name="Murata T."/>
            <person name="Nelson D."/>
            <person name="Pils B."/>
            <person name="Prigge M."/>
            <person name="Reiss B."/>
            <person name="Renner T."/>
            <person name="Rombauts S."/>
            <person name="Rushton P."/>
            <person name="Sanderfoot A."/>
            <person name="Schween G."/>
            <person name="Shiu S.-H."/>
            <person name="Stueber K."/>
            <person name="Theodoulou F.L."/>
            <person name="Tu H."/>
            <person name="Van de Peer Y."/>
            <person name="Verrier P.J."/>
            <person name="Waters E."/>
            <person name="Wood A."/>
            <person name="Yang L."/>
            <person name="Cove D."/>
            <person name="Cuming A."/>
            <person name="Hasebe M."/>
            <person name="Lucas S."/>
            <person name="Mishler D.B."/>
            <person name="Reski R."/>
            <person name="Grigoriev I."/>
            <person name="Quatrano R.S."/>
            <person name="Boore J.L."/>
        </authorList>
    </citation>
    <scope>NUCLEOTIDE SEQUENCE [LARGE SCALE GENOMIC DNA]</scope>
    <source>
        <strain evidence="2 3">cv. Gransden 2004</strain>
    </source>
</reference>
<sequence length="68" mass="7991">MAELLDFVSPRFHFLLLFLLSFLVMETHQQLETEQIAGELHLIPRKWILGTLENSGRTQSMLFFEHCS</sequence>
<keyword evidence="1" id="KW-0732">Signal</keyword>
<accession>A0A7I4CJK3</accession>
<organism evidence="2 3">
    <name type="scientific">Physcomitrium patens</name>
    <name type="common">Spreading-leaved earth moss</name>
    <name type="synonym">Physcomitrella patens</name>
    <dbReference type="NCBI Taxonomy" id="3218"/>
    <lineage>
        <taxon>Eukaryota</taxon>
        <taxon>Viridiplantae</taxon>
        <taxon>Streptophyta</taxon>
        <taxon>Embryophyta</taxon>
        <taxon>Bryophyta</taxon>
        <taxon>Bryophytina</taxon>
        <taxon>Bryopsida</taxon>
        <taxon>Funariidae</taxon>
        <taxon>Funariales</taxon>
        <taxon>Funariaceae</taxon>
        <taxon>Physcomitrium</taxon>
    </lineage>
</organism>
<protein>
    <submittedName>
        <fullName evidence="2">Uncharacterized protein</fullName>
    </submittedName>
</protein>
<dbReference type="AlphaFoldDB" id="A0A7I4CJK3"/>
<reference evidence="2 3" key="2">
    <citation type="journal article" date="2018" name="Plant J.">
        <title>The Physcomitrella patens chromosome-scale assembly reveals moss genome structure and evolution.</title>
        <authorList>
            <person name="Lang D."/>
            <person name="Ullrich K.K."/>
            <person name="Murat F."/>
            <person name="Fuchs J."/>
            <person name="Jenkins J."/>
            <person name="Haas F.B."/>
            <person name="Piednoel M."/>
            <person name="Gundlach H."/>
            <person name="Van Bel M."/>
            <person name="Meyberg R."/>
            <person name="Vives C."/>
            <person name="Morata J."/>
            <person name="Symeonidi A."/>
            <person name="Hiss M."/>
            <person name="Muchero W."/>
            <person name="Kamisugi Y."/>
            <person name="Saleh O."/>
            <person name="Blanc G."/>
            <person name="Decker E.L."/>
            <person name="van Gessel N."/>
            <person name="Grimwood J."/>
            <person name="Hayes R.D."/>
            <person name="Graham S.W."/>
            <person name="Gunter L.E."/>
            <person name="McDaniel S.F."/>
            <person name="Hoernstein S.N.W."/>
            <person name="Larsson A."/>
            <person name="Li F.W."/>
            <person name="Perroud P.F."/>
            <person name="Phillips J."/>
            <person name="Ranjan P."/>
            <person name="Rokshar D.S."/>
            <person name="Rothfels C.J."/>
            <person name="Schneider L."/>
            <person name="Shu S."/>
            <person name="Stevenson D.W."/>
            <person name="Thummler F."/>
            <person name="Tillich M."/>
            <person name="Villarreal Aguilar J.C."/>
            <person name="Widiez T."/>
            <person name="Wong G.K."/>
            <person name="Wymore A."/>
            <person name="Zhang Y."/>
            <person name="Zimmer A.D."/>
            <person name="Quatrano R.S."/>
            <person name="Mayer K.F.X."/>
            <person name="Goodstein D."/>
            <person name="Casacuberta J.M."/>
            <person name="Vandepoele K."/>
            <person name="Reski R."/>
            <person name="Cuming A.C."/>
            <person name="Tuskan G.A."/>
            <person name="Maumus F."/>
            <person name="Salse J."/>
            <person name="Schmutz J."/>
            <person name="Rensing S.A."/>
        </authorList>
    </citation>
    <scope>NUCLEOTIDE SEQUENCE [LARGE SCALE GENOMIC DNA]</scope>
    <source>
        <strain evidence="2 3">cv. Gransden 2004</strain>
    </source>
</reference>
<reference evidence="2" key="3">
    <citation type="submission" date="2020-12" db="UniProtKB">
        <authorList>
            <consortium name="EnsemblPlants"/>
        </authorList>
    </citation>
    <scope>IDENTIFICATION</scope>
</reference>
<feature type="chain" id="PRO_5029852461" evidence="1">
    <location>
        <begin position="30"/>
        <end position="68"/>
    </location>
</feature>
<dbReference type="EMBL" id="ABEU02000024">
    <property type="status" value="NOT_ANNOTATED_CDS"/>
    <property type="molecule type" value="Genomic_DNA"/>
</dbReference>
<evidence type="ECO:0000313" key="3">
    <source>
        <dbReference type="Proteomes" id="UP000006727"/>
    </source>
</evidence>
<dbReference type="Gramene" id="Pp3c24_16788V3.2">
    <property type="protein sequence ID" value="Pp3c24_16788V3.2"/>
    <property type="gene ID" value="Pp3c24_16788"/>
</dbReference>
<evidence type="ECO:0000256" key="1">
    <source>
        <dbReference type="SAM" id="SignalP"/>
    </source>
</evidence>
<name>A0A7I4CJK3_PHYPA</name>
<proteinExistence type="predicted"/>
<dbReference type="EnsemblPlants" id="Pp3c24_16788V3.2">
    <property type="protein sequence ID" value="Pp3c24_16788V3.2"/>
    <property type="gene ID" value="Pp3c24_16788"/>
</dbReference>